<dbReference type="Proteomes" id="UP000502996">
    <property type="component" value="Chromosome"/>
</dbReference>
<keyword evidence="9" id="KW-1185">Reference proteome</keyword>
<reference evidence="8 9" key="1">
    <citation type="submission" date="2020-02" db="EMBL/GenBank/DDBJ databases">
        <title>Full genome sequence of Nocardioides sp. R-3366.</title>
        <authorList>
            <person name="Im W.-T."/>
        </authorList>
    </citation>
    <scope>NUCLEOTIDE SEQUENCE [LARGE SCALE GENOMIC DNA]</scope>
    <source>
        <strain evidence="8 9">R-3366</strain>
    </source>
</reference>
<dbReference type="AlphaFoldDB" id="A0A6G6WB18"/>
<dbReference type="PANTHER" id="PTHR47359:SF3">
    <property type="entry name" value="NLP_P60 DOMAIN-CONTAINING PROTEIN-RELATED"/>
    <property type="match status" value="1"/>
</dbReference>
<keyword evidence="5" id="KW-0175">Coiled coil</keyword>
<keyword evidence="4" id="KW-0788">Thiol protease</keyword>
<evidence type="ECO:0000256" key="3">
    <source>
        <dbReference type="ARBA" id="ARBA00022801"/>
    </source>
</evidence>
<dbReference type="SUPFAM" id="SSF54001">
    <property type="entry name" value="Cysteine proteinases"/>
    <property type="match status" value="1"/>
</dbReference>
<evidence type="ECO:0000256" key="6">
    <source>
        <dbReference type="SAM" id="SignalP"/>
    </source>
</evidence>
<evidence type="ECO:0000256" key="4">
    <source>
        <dbReference type="ARBA" id="ARBA00022807"/>
    </source>
</evidence>
<dbReference type="InterPro" id="IPR000064">
    <property type="entry name" value="NLP_P60_dom"/>
</dbReference>
<evidence type="ECO:0000256" key="2">
    <source>
        <dbReference type="ARBA" id="ARBA00022670"/>
    </source>
</evidence>
<feature type="chain" id="PRO_5026129665" description="NlpC/P60 domain-containing protein" evidence="6">
    <location>
        <begin position="35"/>
        <end position="331"/>
    </location>
</feature>
<feature type="coiled-coil region" evidence="5">
    <location>
        <begin position="38"/>
        <end position="93"/>
    </location>
</feature>
<dbReference type="Gene3D" id="3.90.1720.10">
    <property type="entry name" value="endopeptidase domain like (from Nostoc punctiforme)"/>
    <property type="match status" value="1"/>
</dbReference>
<dbReference type="GO" id="GO:0008234">
    <property type="term" value="F:cysteine-type peptidase activity"/>
    <property type="evidence" value="ECO:0007669"/>
    <property type="project" value="UniProtKB-KW"/>
</dbReference>
<comment type="similarity">
    <text evidence="1">Belongs to the peptidase C40 family.</text>
</comment>
<proteinExistence type="inferred from homology"/>
<feature type="signal peptide" evidence="6">
    <location>
        <begin position="1"/>
        <end position="34"/>
    </location>
</feature>
<feature type="domain" description="NlpC/P60" evidence="7">
    <location>
        <begin position="215"/>
        <end position="331"/>
    </location>
</feature>
<dbReference type="KEGG" id="nano:G5V58_06845"/>
<accession>A0A6G6WB18</accession>
<evidence type="ECO:0000256" key="1">
    <source>
        <dbReference type="ARBA" id="ARBA00007074"/>
    </source>
</evidence>
<dbReference type="PROSITE" id="PS51935">
    <property type="entry name" value="NLPC_P60"/>
    <property type="match status" value="1"/>
</dbReference>
<dbReference type="InterPro" id="IPR038765">
    <property type="entry name" value="Papain-like_cys_pep_sf"/>
</dbReference>
<dbReference type="GO" id="GO:0006508">
    <property type="term" value="P:proteolysis"/>
    <property type="evidence" value="ECO:0007669"/>
    <property type="project" value="UniProtKB-KW"/>
</dbReference>
<name>A0A6G6WB18_9ACTN</name>
<dbReference type="PANTHER" id="PTHR47359">
    <property type="entry name" value="PEPTIDOGLYCAN DL-ENDOPEPTIDASE CWLO"/>
    <property type="match status" value="1"/>
</dbReference>
<evidence type="ECO:0000313" key="9">
    <source>
        <dbReference type="Proteomes" id="UP000502996"/>
    </source>
</evidence>
<sequence length="331" mass="35254">MRHGRKRLAAAFSGLALAATVGVVGFAPATPAQAEPDIDDVQKQVDTLYHQAEQASERLNDAKIELTDLRGDLVSLQADQQRQDAQLDDAREDLQDSIVSQYEGQHLTALSSVTAADDAGSFVSSLSTMSAYNQLQAQLFDSFTTQAKALDLRARATEQRTAEVQQKQDELAAEKKTIDEKYSEAKDLLDDLKAEERERLLSRGSVELPSGISATGAAKTAISYAMAQVGKAYVYGAAGPSAFDCSGLMMMAWAQAGISLPHSSSAQYGVGRHVASGDLQPGDLVFYYSPISHVAMYIGNGLIVEAANPSAGVRVSPVFSMPYAGATRLVG</sequence>
<keyword evidence="2" id="KW-0645">Protease</keyword>
<evidence type="ECO:0000259" key="7">
    <source>
        <dbReference type="PROSITE" id="PS51935"/>
    </source>
</evidence>
<dbReference type="Pfam" id="PF00877">
    <property type="entry name" value="NLPC_P60"/>
    <property type="match status" value="1"/>
</dbReference>
<protein>
    <recommendedName>
        <fullName evidence="7">NlpC/P60 domain-containing protein</fullName>
    </recommendedName>
</protein>
<gene>
    <name evidence="8" type="ORF">G5V58_06845</name>
</gene>
<evidence type="ECO:0000256" key="5">
    <source>
        <dbReference type="SAM" id="Coils"/>
    </source>
</evidence>
<dbReference type="EMBL" id="CP049257">
    <property type="protein sequence ID" value="QIG42528.1"/>
    <property type="molecule type" value="Genomic_DNA"/>
</dbReference>
<keyword evidence="6" id="KW-0732">Signal</keyword>
<dbReference type="InterPro" id="IPR051794">
    <property type="entry name" value="PG_Endopeptidase_C40"/>
</dbReference>
<organism evidence="8 9">
    <name type="scientific">Nocardioides anomalus</name>
    <dbReference type="NCBI Taxonomy" id="2712223"/>
    <lineage>
        <taxon>Bacteria</taxon>
        <taxon>Bacillati</taxon>
        <taxon>Actinomycetota</taxon>
        <taxon>Actinomycetes</taxon>
        <taxon>Propionibacteriales</taxon>
        <taxon>Nocardioidaceae</taxon>
        <taxon>Nocardioides</taxon>
    </lineage>
</organism>
<feature type="coiled-coil region" evidence="5">
    <location>
        <begin position="154"/>
        <end position="198"/>
    </location>
</feature>
<evidence type="ECO:0000313" key="8">
    <source>
        <dbReference type="EMBL" id="QIG42528.1"/>
    </source>
</evidence>
<keyword evidence="3" id="KW-0378">Hydrolase</keyword>